<evidence type="ECO:0000256" key="1">
    <source>
        <dbReference type="SAM" id="MobiDB-lite"/>
    </source>
</evidence>
<dbReference type="EMBL" id="QBML01000009">
    <property type="protein sequence ID" value="PZO41929.1"/>
    <property type="molecule type" value="Genomic_DNA"/>
</dbReference>
<dbReference type="SUPFAM" id="SSF46689">
    <property type="entry name" value="Homeodomain-like"/>
    <property type="match status" value="1"/>
</dbReference>
<evidence type="ECO:0000313" key="4">
    <source>
        <dbReference type="Proteomes" id="UP000249467"/>
    </source>
</evidence>
<reference evidence="3 4" key="1">
    <citation type="submission" date="2018-04" db="EMBL/GenBank/DDBJ databases">
        <authorList>
            <person name="Go L.Y."/>
            <person name="Mitchell J.A."/>
        </authorList>
    </citation>
    <scope>NUCLEOTIDE SEQUENCE [LARGE SCALE GENOMIC DNA]</scope>
    <source>
        <strain evidence="3">ULC066bin1</strain>
    </source>
</reference>
<evidence type="ECO:0000313" key="3">
    <source>
        <dbReference type="EMBL" id="PZO41929.1"/>
    </source>
</evidence>
<feature type="compositionally biased region" description="Low complexity" evidence="1">
    <location>
        <begin position="11"/>
        <end position="26"/>
    </location>
</feature>
<dbReference type="PANTHER" id="PTHR35004">
    <property type="entry name" value="TRANSPOSASE RV3428C-RELATED"/>
    <property type="match status" value="1"/>
</dbReference>
<dbReference type="Gene3D" id="3.30.420.10">
    <property type="entry name" value="Ribonuclease H-like superfamily/Ribonuclease H"/>
    <property type="match status" value="1"/>
</dbReference>
<dbReference type="Gene3D" id="2.30.30.130">
    <property type="entry name" value="Transposase, Mu, C-terminal"/>
    <property type="match status" value="1"/>
</dbReference>
<dbReference type="InterPro" id="IPR001584">
    <property type="entry name" value="Integrase_cat-core"/>
</dbReference>
<feature type="region of interest" description="Disordered" evidence="1">
    <location>
        <begin position="514"/>
        <end position="573"/>
    </location>
</feature>
<organism evidence="3 4">
    <name type="scientific">Pseudanabaena frigida</name>
    <dbReference type="NCBI Taxonomy" id="945775"/>
    <lineage>
        <taxon>Bacteria</taxon>
        <taxon>Bacillati</taxon>
        <taxon>Cyanobacteriota</taxon>
        <taxon>Cyanophyceae</taxon>
        <taxon>Pseudanabaenales</taxon>
        <taxon>Pseudanabaenaceae</taxon>
        <taxon>Pseudanabaena</taxon>
    </lineage>
</organism>
<comment type="caution">
    <text evidence="3">The sequence shown here is derived from an EMBL/GenBank/DDBJ whole genome shotgun (WGS) entry which is preliminary data.</text>
</comment>
<dbReference type="PANTHER" id="PTHR35004:SF6">
    <property type="entry name" value="TRANSPOSASE"/>
    <property type="match status" value="1"/>
</dbReference>
<dbReference type="InterPro" id="IPR009004">
    <property type="entry name" value="Transposase_Mu_C"/>
</dbReference>
<reference evidence="3 4" key="2">
    <citation type="submission" date="2018-06" db="EMBL/GenBank/DDBJ databases">
        <title>Metagenomic assembly of (sub)arctic Cyanobacteria and their associated microbiome from non-axenic cultures.</title>
        <authorList>
            <person name="Baurain D."/>
        </authorList>
    </citation>
    <scope>NUCLEOTIDE SEQUENCE [LARGE SCALE GENOMIC DNA]</scope>
    <source>
        <strain evidence="3">ULC066bin1</strain>
    </source>
</reference>
<dbReference type="SUPFAM" id="SSF50610">
    <property type="entry name" value="mu transposase, C-terminal domain"/>
    <property type="match status" value="1"/>
</dbReference>
<evidence type="ECO:0000259" key="2">
    <source>
        <dbReference type="PROSITE" id="PS50994"/>
    </source>
</evidence>
<feature type="region of interest" description="Disordered" evidence="1">
    <location>
        <begin position="1"/>
        <end position="28"/>
    </location>
</feature>
<dbReference type="InterPro" id="IPR036397">
    <property type="entry name" value="RNaseH_sf"/>
</dbReference>
<gene>
    <name evidence="3" type="ORF">DCF19_08660</name>
</gene>
<sequence length="573" mass="65428">MREYPSLDDVSQQSSLNSESDSQESNKIATQLSSEAILKQEVILSLLEPCDRSTYGQKLIEAAARLGCSTRTVQRLAKKWEQVGSVAFTQTQRADKGQHRIDDDWTKFITKTYVEGNKNSKRITPAQVAIRVKARAHELGLEKYPSHMTVYRVLEPVIAKQQESKSVRSVGWKGSRLAHKTKDGSYLQPSYSNHVWQCDHTRADVMLVDQHGELIGRPWLTTVVDSYSRCIVGINLGFDAPSSQVVALALRHAILSKNYGLNYKLNCEWGTYGRPEHIFTDSGKDFRSNHAQQISLQLGISWHFRDRPSEGGIVERPFGVLNTQFFSTLLGYTGSNVQERPEDAEKSACLTLRELELLLVRFLVDQYNQSLDARMGNQTRFQRWEAGLIATPSTVSERELDICLMKQTRRTIYKNGYVQFENLMYRGENLAGYAGENVVLRYDPRDMTTVWVYRQEGGVEVFLARAFAQDLETEQVSLDETKAASRQIRKEGKTINNRAISEEVRDRDIFLSQKKNRKQRQKEEQALVREGSQSSLPKPIEEAEGSEEQPKPKLIAERPKVLDYDQLQDDYGW</sequence>
<dbReference type="Proteomes" id="UP000249467">
    <property type="component" value="Unassembled WGS sequence"/>
</dbReference>
<dbReference type="InterPro" id="IPR015378">
    <property type="entry name" value="Transposase-like_Mu_C"/>
</dbReference>
<feature type="compositionally biased region" description="Basic and acidic residues" evidence="1">
    <location>
        <begin position="548"/>
        <end position="563"/>
    </location>
</feature>
<dbReference type="AlphaFoldDB" id="A0A2W4WJ54"/>
<dbReference type="InterPro" id="IPR009057">
    <property type="entry name" value="Homeodomain-like_sf"/>
</dbReference>
<dbReference type="InterPro" id="IPR012337">
    <property type="entry name" value="RNaseH-like_sf"/>
</dbReference>
<dbReference type="SUPFAM" id="SSF53098">
    <property type="entry name" value="Ribonuclease H-like"/>
    <property type="match status" value="1"/>
</dbReference>
<feature type="domain" description="Integrase catalytic" evidence="2">
    <location>
        <begin position="185"/>
        <end position="388"/>
    </location>
</feature>
<protein>
    <submittedName>
        <fullName evidence="3">Transposase</fullName>
    </submittedName>
</protein>
<name>A0A2W4WJ54_9CYAN</name>
<dbReference type="Pfam" id="PF09299">
    <property type="entry name" value="Mu-transpos_C"/>
    <property type="match status" value="1"/>
</dbReference>
<dbReference type="GO" id="GO:0015074">
    <property type="term" value="P:DNA integration"/>
    <property type="evidence" value="ECO:0007669"/>
    <property type="project" value="InterPro"/>
</dbReference>
<dbReference type="PROSITE" id="PS50994">
    <property type="entry name" value="INTEGRASE"/>
    <property type="match status" value="1"/>
</dbReference>
<dbReference type="GO" id="GO:0003676">
    <property type="term" value="F:nucleic acid binding"/>
    <property type="evidence" value="ECO:0007669"/>
    <property type="project" value="InterPro"/>
</dbReference>
<accession>A0A2W4WJ54</accession>
<proteinExistence type="predicted"/>